<feature type="compositionally biased region" description="Basic and acidic residues" evidence="4">
    <location>
        <begin position="267"/>
        <end position="277"/>
    </location>
</feature>
<dbReference type="GO" id="GO:0016746">
    <property type="term" value="F:acyltransferase activity"/>
    <property type="evidence" value="ECO:0007669"/>
    <property type="project" value="UniProtKB-KW"/>
</dbReference>
<protein>
    <recommendedName>
        <fullName evidence="7">Anthocyanin acyltransferase</fullName>
    </recommendedName>
</protein>
<reference evidence="5 6" key="1">
    <citation type="submission" date="2020-09" db="EMBL/GenBank/DDBJ databases">
        <title>De no assembly of potato wild relative species, Solanum commersonii.</title>
        <authorList>
            <person name="Cho K."/>
        </authorList>
    </citation>
    <scope>NUCLEOTIDE SEQUENCE [LARGE SCALE GENOMIC DNA]</scope>
    <source>
        <strain evidence="5">LZ3.2</strain>
        <tissue evidence="5">Leaf</tissue>
    </source>
</reference>
<dbReference type="PANTHER" id="PTHR31623:SF68">
    <property type="entry name" value="ANTHOCYANIN ACYLTRANSFERASE"/>
    <property type="match status" value="1"/>
</dbReference>
<evidence type="ECO:0000256" key="4">
    <source>
        <dbReference type="SAM" id="MobiDB-lite"/>
    </source>
</evidence>
<dbReference type="Gene3D" id="3.30.559.10">
    <property type="entry name" value="Chloramphenicol acetyltransferase-like domain"/>
    <property type="match status" value="3"/>
</dbReference>
<keyword evidence="6" id="KW-1185">Reference proteome</keyword>
<dbReference type="EMBL" id="JACXVP010000004">
    <property type="protein sequence ID" value="KAG5610704.1"/>
    <property type="molecule type" value="Genomic_DNA"/>
</dbReference>
<dbReference type="AlphaFoldDB" id="A0A9J5ZFU4"/>
<dbReference type="Proteomes" id="UP000824120">
    <property type="component" value="Chromosome 4"/>
</dbReference>
<comment type="caution">
    <text evidence="5">The sequence shown here is derived from an EMBL/GenBank/DDBJ whole genome shotgun (WGS) entry which is preliminary data.</text>
</comment>
<sequence length="287" mass="32650">MEIGVLCTKLIRPTLSHNQCYRLSFFDQIAEREHLPVVLFYHYNNFNSPCTIDDRLENSLSKVNCKLDNFLEKAHKDLSLATLFWPHENKNVDQNNFMVSPIVTIQVECGGLALSFSVSHPAIDGFTTLFFLFGWGEVCRLGTPIDKINFLSFNLGNIFPTRDISGLFKPIHVANREENIVVKRFVVHEAALSRLRKQCIEDQSGGALNFQPSRVEIITAILWRTLIRISAARNGYIRSSLMDFPLNLRSKLSLPQVNNSGKFQSRCSDKIHSRGDQDGITQLHNIN</sequence>
<keyword evidence="3" id="KW-0012">Acyltransferase</keyword>
<evidence type="ECO:0000256" key="1">
    <source>
        <dbReference type="ARBA" id="ARBA00009861"/>
    </source>
</evidence>
<evidence type="ECO:0000313" key="6">
    <source>
        <dbReference type="Proteomes" id="UP000824120"/>
    </source>
</evidence>
<comment type="similarity">
    <text evidence="1">Belongs to the plant acyltransferase family.</text>
</comment>
<dbReference type="PANTHER" id="PTHR31623">
    <property type="entry name" value="F21J9.9"/>
    <property type="match status" value="1"/>
</dbReference>
<accession>A0A9J5ZFU4</accession>
<organism evidence="5 6">
    <name type="scientific">Solanum commersonii</name>
    <name type="common">Commerson's wild potato</name>
    <name type="synonym">Commerson's nightshade</name>
    <dbReference type="NCBI Taxonomy" id="4109"/>
    <lineage>
        <taxon>Eukaryota</taxon>
        <taxon>Viridiplantae</taxon>
        <taxon>Streptophyta</taxon>
        <taxon>Embryophyta</taxon>
        <taxon>Tracheophyta</taxon>
        <taxon>Spermatophyta</taxon>
        <taxon>Magnoliopsida</taxon>
        <taxon>eudicotyledons</taxon>
        <taxon>Gunneridae</taxon>
        <taxon>Pentapetalae</taxon>
        <taxon>asterids</taxon>
        <taxon>lamiids</taxon>
        <taxon>Solanales</taxon>
        <taxon>Solanaceae</taxon>
        <taxon>Solanoideae</taxon>
        <taxon>Solaneae</taxon>
        <taxon>Solanum</taxon>
    </lineage>
</organism>
<keyword evidence="2" id="KW-0808">Transferase</keyword>
<gene>
    <name evidence="5" type="ORF">H5410_021985</name>
</gene>
<evidence type="ECO:0000256" key="3">
    <source>
        <dbReference type="ARBA" id="ARBA00023315"/>
    </source>
</evidence>
<evidence type="ECO:0008006" key="7">
    <source>
        <dbReference type="Google" id="ProtNLM"/>
    </source>
</evidence>
<name>A0A9J5ZFU4_SOLCO</name>
<dbReference type="OrthoDB" id="444127at2759"/>
<proteinExistence type="inferred from homology"/>
<evidence type="ECO:0000256" key="2">
    <source>
        <dbReference type="ARBA" id="ARBA00022679"/>
    </source>
</evidence>
<dbReference type="InterPro" id="IPR023213">
    <property type="entry name" value="CAT-like_dom_sf"/>
</dbReference>
<feature type="region of interest" description="Disordered" evidence="4">
    <location>
        <begin position="264"/>
        <end position="287"/>
    </location>
</feature>
<evidence type="ECO:0000313" key="5">
    <source>
        <dbReference type="EMBL" id="KAG5610704.1"/>
    </source>
</evidence>
<dbReference type="Pfam" id="PF02458">
    <property type="entry name" value="Transferase"/>
    <property type="match status" value="1"/>
</dbReference>